<reference evidence="2" key="1">
    <citation type="submission" date="2023-11" db="UniProtKB">
        <authorList>
            <consortium name="WormBaseParasite"/>
        </authorList>
    </citation>
    <scope>IDENTIFICATION</scope>
</reference>
<name>A0AA85BL37_9TREM</name>
<evidence type="ECO:0000313" key="1">
    <source>
        <dbReference type="Proteomes" id="UP000050791"/>
    </source>
</evidence>
<proteinExistence type="predicted"/>
<dbReference type="Proteomes" id="UP000050791">
    <property type="component" value="Unassembled WGS sequence"/>
</dbReference>
<evidence type="ECO:0000313" key="2">
    <source>
        <dbReference type="WBParaSite" id="SMTH1_58080.1"/>
    </source>
</evidence>
<sequence>MLISRIAYSGAFVTSLRHFAVQITEGPNQRHLGCWQYASKTVYITQMSIPELLTYHWRPLNIYRQKKNLLKYFMLRILPKFSSSNSFTLPFLIPFHLGYEVIEHSSFVDLNINGKISKINTI</sequence>
<organism evidence="1 2">
    <name type="scientific">Schistosoma mattheei</name>
    <dbReference type="NCBI Taxonomy" id="31246"/>
    <lineage>
        <taxon>Eukaryota</taxon>
        <taxon>Metazoa</taxon>
        <taxon>Spiralia</taxon>
        <taxon>Lophotrochozoa</taxon>
        <taxon>Platyhelminthes</taxon>
        <taxon>Trematoda</taxon>
        <taxon>Digenea</taxon>
        <taxon>Strigeidida</taxon>
        <taxon>Schistosomatoidea</taxon>
        <taxon>Schistosomatidae</taxon>
        <taxon>Schistosoma</taxon>
    </lineage>
</organism>
<accession>A0AA85BL37</accession>
<dbReference type="AlphaFoldDB" id="A0AA85BL37"/>
<protein>
    <submittedName>
        <fullName evidence="2">Uncharacterized protein</fullName>
    </submittedName>
</protein>
<dbReference type="WBParaSite" id="SMTH1_58080.1">
    <property type="protein sequence ID" value="SMTH1_58080.1"/>
    <property type="gene ID" value="SMTH1_58080"/>
</dbReference>